<evidence type="ECO:0000313" key="1">
    <source>
        <dbReference type="EMBL" id="ERN00568.1"/>
    </source>
</evidence>
<dbReference type="PANTHER" id="PTHR35546:SF16">
    <property type="entry name" value="F-BOX ASSOCIATED UBIQUITINATION EFFECTOR FAMILY PROTEIN-RELATED"/>
    <property type="match status" value="1"/>
</dbReference>
<dbReference type="Gramene" id="ERN00568">
    <property type="protein sequence ID" value="ERN00568"/>
    <property type="gene ID" value="AMTR_s00102p00123060"/>
</dbReference>
<gene>
    <name evidence="1" type="ORF">AMTR_s00102p00123060</name>
</gene>
<dbReference type="PANTHER" id="PTHR35546">
    <property type="entry name" value="F-BOX PROTEIN INTERACTION DOMAIN PROTEIN-RELATED"/>
    <property type="match status" value="1"/>
</dbReference>
<keyword evidence="2" id="KW-1185">Reference proteome</keyword>
<reference evidence="2" key="1">
    <citation type="journal article" date="2013" name="Science">
        <title>The Amborella genome and the evolution of flowering plants.</title>
        <authorList>
            <consortium name="Amborella Genome Project"/>
        </authorList>
    </citation>
    <scope>NUCLEOTIDE SEQUENCE [LARGE SCALE GENOMIC DNA]</scope>
</reference>
<protein>
    <recommendedName>
        <fullName evidence="3">F-box associated domain-containing protein</fullName>
    </recommendedName>
</protein>
<dbReference type="HOGENOM" id="CLU_904133_0_0_1"/>
<proteinExistence type="predicted"/>
<accession>W1NY31</accession>
<dbReference type="Proteomes" id="UP000017836">
    <property type="component" value="Unassembled WGS sequence"/>
</dbReference>
<sequence>MMRKTQIEPRLYWICNPISGDKAEIPRPNSAYNGTTTMTLVVEGSAPHDYMILRFLGDSNKDSFRALKYEIFDSRLGSWNSLKNMNQQLLFHIDGPPAIVNGNLHWLYWSVIKLSTKESSDCIYAFRLEGGETDEFRIELPEGIKGGNEHYVLDPTEHVNVTQCEAYVSVFCNFHFSLKIWILSDYSRPVWMRKYSISLVGIVTDSPFTRISLLRILQAGVILIRDRNKFMLLELSTRKLVKAGSIISDPPVRVSSKILSRHVFPYEYTLVQEGGNAGVQCVPKGGGESDSWSNLQRIGCGLFLTSVY</sequence>
<organism evidence="1 2">
    <name type="scientific">Amborella trichopoda</name>
    <dbReference type="NCBI Taxonomy" id="13333"/>
    <lineage>
        <taxon>Eukaryota</taxon>
        <taxon>Viridiplantae</taxon>
        <taxon>Streptophyta</taxon>
        <taxon>Embryophyta</taxon>
        <taxon>Tracheophyta</taxon>
        <taxon>Spermatophyta</taxon>
        <taxon>Magnoliopsida</taxon>
        <taxon>Amborellales</taxon>
        <taxon>Amborellaceae</taxon>
        <taxon>Amborella</taxon>
    </lineage>
</organism>
<name>W1NY31_AMBTC</name>
<evidence type="ECO:0008006" key="3">
    <source>
        <dbReference type="Google" id="ProtNLM"/>
    </source>
</evidence>
<dbReference type="InterPro" id="IPR055290">
    <property type="entry name" value="At3g26010-like"/>
</dbReference>
<dbReference type="AlphaFoldDB" id="W1NY31"/>
<evidence type="ECO:0000313" key="2">
    <source>
        <dbReference type="Proteomes" id="UP000017836"/>
    </source>
</evidence>
<dbReference type="EMBL" id="KI394858">
    <property type="protein sequence ID" value="ERN00568.1"/>
    <property type="molecule type" value="Genomic_DNA"/>
</dbReference>